<dbReference type="Proteomes" id="UP001152795">
    <property type="component" value="Unassembled WGS sequence"/>
</dbReference>
<accession>A0A7D9HF59</accession>
<dbReference type="AlphaFoldDB" id="A0A7D9HF59"/>
<comment type="caution">
    <text evidence="1">The sequence shown here is derived from an EMBL/GenBank/DDBJ whole genome shotgun (WGS) entry which is preliminary data.</text>
</comment>
<evidence type="ECO:0000313" key="1">
    <source>
        <dbReference type="EMBL" id="CAB3980292.1"/>
    </source>
</evidence>
<sequence length="152" mass="17276">MAGLNAITYVAGYLLKKCLEKHRCDICAKCLVNLELDSSTKLFCYFKAYESSTKPFSGLLVPGADFVDYITHLESTFVNELPKSLNKLGIGKHLMGKLKEFSVPQCSGFPGKYVLKLFVRMRLYYALKFANRDFTQQKGKVGSILRLHTYRK</sequence>
<evidence type="ECO:0000313" key="2">
    <source>
        <dbReference type="Proteomes" id="UP001152795"/>
    </source>
</evidence>
<gene>
    <name evidence="1" type="ORF">PACLA_8A035538</name>
</gene>
<keyword evidence="2" id="KW-1185">Reference proteome</keyword>
<protein>
    <submittedName>
        <fullName evidence="1">Uncharacterized protein</fullName>
    </submittedName>
</protein>
<dbReference type="EMBL" id="CACRXK020000277">
    <property type="protein sequence ID" value="CAB3980292.1"/>
    <property type="molecule type" value="Genomic_DNA"/>
</dbReference>
<proteinExistence type="predicted"/>
<organism evidence="1 2">
    <name type="scientific">Paramuricea clavata</name>
    <name type="common">Red gorgonian</name>
    <name type="synonym">Violescent sea-whip</name>
    <dbReference type="NCBI Taxonomy" id="317549"/>
    <lineage>
        <taxon>Eukaryota</taxon>
        <taxon>Metazoa</taxon>
        <taxon>Cnidaria</taxon>
        <taxon>Anthozoa</taxon>
        <taxon>Octocorallia</taxon>
        <taxon>Malacalcyonacea</taxon>
        <taxon>Plexauridae</taxon>
        <taxon>Paramuricea</taxon>
    </lineage>
</organism>
<reference evidence="1" key="1">
    <citation type="submission" date="2020-04" db="EMBL/GenBank/DDBJ databases">
        <authorList>
            <person name="Alioto T."/>
            <person name="Alioto T."/>
            <person name="Gomez Garrido J."/>
        </authorList>
    </citation>
    <scope>NUCLEOTIDE SEQUENCE</scope>
    <source>
        <strain evidence="1">A484AB</strain>
    </source>
</reference>
<dbReference type="OrthoDB" id="6778765at2759"/>
<name>A0A7D9HF59_PARCT</name>